<name>A0A7G6WW60_9ACTN</name>
<proteinExistence type="predicted"/>
<dbReference type="RefSeq" id="WP_185447206.1">
    <property type="nucleotide sequence ID" value="NZ_CP043661.1"/>
</dbReference>
<accession>A0A7G6WW60</accession>
<dbReference type="InterPro" id="IPR001932">
    <property type="entry name" value="PPM-type_phosphatase-like_dom"/>
</dbReference>
<dbReference type="Proteomes" id="UP000515563">
    <property type="component" value="Chromosome"/>
</dbReference>
<keyword evidence="3" id="KW-1185">Reference proteome</keyword>
<dbReference type="InterPro" id="IPR036457">
    <property type="entry name" value="PPM-type-like_dom_sf"/>
</dbReference>
<dbReference type="Pfam" id="PF13672">
    <property type="entry name" value="PP2C_2"/>
    <property type="match status" value="1"/>
</dbReference>
<evidence type="ECO:0000313" key="3">
    <source>
        <dbReference type="Proteomes" id="UP000515563"/>
    </source>
</evidence>
<organism evidence="2 3">
    <name type="scientific">Kribbella qitaiheensis</name>
    <dbReference type="NCBI Taxonomy" id="1544730"/>
    <lineage>
        <taxon>Bacteria</taxon>
        <taxon>Bacillati</taxon>
        <taxon>Actinomycetota</taxon>
        <taxon>Actinomycetes</taxon>
        <taxon>Propionibacteriales</taxon>
        <taxon>Kribbellaceae</taxon>
        <taxon>Kribbella</taxon>
    </lineage>
</organism>
<dbReference type="KEGG" id="kqi:F1D05_10360"/>
<dbReference type="EMBL" id="CP043661">
    <property type="protein sequence ID" value="QNE18225.1"/>
    <property type="molecule type" value="Genomic_DNA"/>
</dbReference>
<dbReference type="AlphaFoldDB" id="A0A7G6WW60"/>
<evidence type="ECO:0000313" key="2">
    <source>
        <dbReference type="EMBL" id="QNE18225.1"/>
    </source>
</evidence>
<protein>
    <submittedName>
        <fullName evidence="2">Integrase</fullName>
    </submittedName>
</protein>
<feature type="domain" description="PPM-type phosphatase" evidence="1">
    <location>
        <begin position="8"/>
        <end position="211"/>
    </location>
</feature>
<evidence type="ECO:0000259" key="1">
    <source>
        <dbReference type="Pfam" id="PF13672"/>
    </source>
</evidence>
<gene>
    <name evidence="2" type="ORF">F1D05_10360</name>
</gene>
<sequence length="273" mass="29019">MHPGPGSSQRPNEDSFAAVADLVIVADGATAPDGLGTGCVHDPRWYSRELTAQATAAHVRYRDASLADILSTAISATADAHASTCDPGHPGTPSSTVVMLRARAETLEWLVLGDATLVLETPHGLNAICDDRLFQTNKELRNQVLRTTADDPKRPARIAALVDAQRNFRNVEGGFWVAASDPNAAYKARADTERLAAGTTWRAALLTDGASAAVDTYGLTDWHGLLNLLDAAGPNGLLESVRKIEADDPAAQRYPRIKRSDDATVAYLTGAPE</sequence>
<dbReference type="Gene3D" id="3.60.40.10">
    <property type="entry name" value="PPM-type phosphatase domain"/>
    <property type="match status" value="1"/>
</dbReference>
<reference evidence="2 3" key="2">
    <citation type="journal article" date="2020" name="Microbiol. Resour. Announc.">
        <title>Antarctic desert soil bacteria exhibit high novel natural product potential, evaluated through long-read genome sequencing and comparative genomics.</title>
        <authorList>
            <person name="Benaud N."/>
            <person name="Edwards R.J."/>
            <person name="Amos T.G."/>
            <person name="D'Agostino P.M."/>
            <person name="Gutierrez-Chavez C."/>
            <person name="Montgomery K."/>
            <person name="Nicetic I."/>
            <person name="Ferrari B.C."/>
        </authorList>
    </citation>
    <scope>NUCLEOTIDE SEQUENCE [LARGE SCALE GENOMIC DNA]</scope>
    <source>
        <strain evidence="2 3">SPB151</strain>
    </source>
</reference>
<reference evidence="3" key="1">
    <citation type="submission" date="2019-09" db="EMBL/GenBank/DDBJ databases">
        <title>Antimicrobial potential of Antarctic Bacteria.</title>
        <authorList>
            <person name="Benaud N."/>
            <person name="Edwards R.J."/>
            <person name="Ferrari B.C."/>
        </authorList>
    </citation>
    <scope>NUCLEOTIDE SEQUENCE [LARGE SCALE GENOMIC DNA]</scope>
    <source>
        <strain evidence="3">SPB151</strain>
    </source>
</reference>